<keyword evidence="1" id="KW-0472">Membrane</keyword>
<name>A0A3A5MP55_9MICO</name>
<feature type="transmembrane region" description="Helical" evidence="1">
    <location>
        <begin position="12"/>
        <end position="29"/>
    </location>
</feature>
<dbReference type="InterPro" id="IPR005182">
    <property type="entry name" value="YdbS-like_PH"/>
</dbReference>
<protein>
    <submittedName>
        <fullName evidence="3">PH domain-containing protein</fullName>
    </submittedName>
</protein>
<keyword evidence="1" id="KW-0812">Transmembrane</keyword>
<reference evidence="3 4" key="1">
    <citation type="submission" date="2018-09" db="EMBL/GenBank/DDBJ databases">
        <title>Novel species of Cryobacterium.</title>
        <authorList>
            <person name="Liu Q."/>
            <person name="Xin Y.-H."/>
        </authorList>
    </citation>
    <scope>NUCLEOTIDE SEQUENCE [LARGE SCALE GENOMIC DNA]</scope>
    <source>
        <strain evidence="3 4">Hh39</strain>
    </source>
</reference>
<proteinExistence type="predicted"/>
<sequence>MARLRPNARILFFPTLVLFCICGVTGYYAGTFDQDWQDAALLIGAAAAILVLWLLPLVFWLNRRYTITSRRIIFRHGFFVHTRQELLHTRGYDVTLRQNWFQSAFRSGDVLINSGLEHPLVLKDVPNGALVQQVLNDLMEQSRTVMGSRRQEQSALADDTAFWAAR</sequence>
<evidence type="ECO:0000259" key="2">
    <source>
        <dbReference type="Pfam" id="PF03703"/>
    </source>
</evidence>
<dbReference type="OrthoDB" id="4990503at2"/>
<feature type="transmembrane region" description="Helical" evidence="1">
    <location>
        <begin position="41"/>
        <end position="61"/>
    </location>
</feature>
<evidence type="ECO:0000313" key="3">
    <source>
        <dbReference type="EMBL" id="RJT87846.1"/>
    </source>
</evidence>
<evidence type="ECO:0000313" key="4">
    <source>
        <dbReference type="Proteomes" id="UP000272015"/>
    </source>
</evidence>
<dbReference type="Pfam" id="PF03703">
    <property type="entry name" value="bPH_2"/>
    <property type="match status" value="1"/>
</dbReference>
<organism evidence="3 4">
    <name type="scientific">Cryobacterium melibiosiphilum</name>
    <dbReference type="NCBI Taxonomy" id="995039"/>
    <lineage>
        <taxon>Bacteria</taxon>
        <taxon>Bacillati</taxon>
        <taxon>Actinomycetota</taxon>
        <taxon>Actinomycetes</taxon>
        <taxon>Micrococcales</taxon>
        <taxon>Microbacteriaceae</taxon>
        <taxon>Cryobacterium</taxon>
    </lineage>
</organism>
<comment type="caution">
    <text evidence="3">The sequence shown here is derived from an EMBL/GenBank/DDBJ whole genome shotgun (WGS) entry which is preliminary data.</text>
</comment>
<keyword evidence="4" id="KW-1185">Reference proteome</keyword>
<evidence type="ECO:0000256" key="1">
    <source>
        <dbReference type="SAM" id="Phobius"/>
    </source>
</evidence>
<accession>A0A3A5MP55</accession>
<dbReference type="EMBL" id="QZVS01000087">
    <property type="protein sequence ID" value="RJT87846.1"/>
    <property type="molecule type" value="Genomic_DNA"/>
</dbReference>
<dbReference type="Proteomes" id="UP000272015">
    <property type="component" value="Unassembled WGS sequence"/>
</dbReference>
<keyword evidence="1" id="KW-1133">Transmembrane helix</keyword>
<gene>
    <name evidence="3" type="ORF">D6T64_13040</name>
</gene>
<feature type="domain" description="YdbS-like PH" evidence="2">
    <location>
        <begin position="60"/>
        <end position="128"/>
    </location>
</feature>
<dbReference type="AlphaFoldDB" id="A0A3A5MP55"/>